<organism evidence="2 3">
    <name type="scientific">Portunus trituberculatus</name>
    <name type="common">Swimming crab</name>
    <name type="synonym">Neptunus trituberculatus</name>
    <dbReference type="NCBI Taxonomy" id="210409"/>
    <lineage>
        <taxon>Eukaryota</taxon>
        <taxon>Metazoa</taxon>
        <taxon>Ecdysozoa</taxon>
        <taxon>Arthropoda</taxon>
        <taxon>Crustacea</taxon>
        <taxon>Multicrustacea</taxon>
        <taxon>Malacostraca</taxon>
        <taxon>Eumalacostraca</taxon>
        <taxon>Eucarida</taxon>
        <taxon>Decapoda</taxon>
        <taxon>Pleocyemata</taxon>
        <taxon>Brachyura</taxon>
        <taxon>Eubrachyura</taxon>
        <taxon>Portunoidea</taxon>
        <taxon>Portunidae</taxon>
        <taxon>Portuninae</taxon>
        <taxon>Portunus</taxon>
    </lineage>
</organism>
<protein>
    <submittedName>
        <fullName evidence="2">Uncharacterized protein</fullName>
    </submittedName>
</protein>
<name>A0A5B7KD52_PORTR</name>
<proteinExistence type="predicted"/>
<evidence type="ECO:0000256" key="1">
    <source>
        <dbReference type="SAM" id="MobiDB-lite"/>
    </source>
</evidence>
<dbReference type="Proteomes" id="UP000324222">
    <property type="component" value="Unassembled WGS sequence"/>
</dbReference>
<evidence type="ECO:0000313" key="3">
    <source>
        <dbReference type="Proteomes" id="UP000324222"/>
    </source>
</evidence>
<dbReference type="AlphaFoldDB" id="A0A5B7KD52"/>
<feature type="region of interest" description="Disordered" evidence="1">
    <location>
        <begin position="1"/>
        <end position="35"/>
    </location>
</feature>
<reference evidence="2 3" key="1">
    <citation type="submission" date="2019-05" db="EMBL/GenBank/DDBJ databases">
        <title>Another draft genome of Portunus trituberculatus and its Hox gene families provides insights of decapod evolution.</title>
        <authorList>
            <person name="Jeong J.-H."/>
            <person name="Song I."/>
            <person name="Kim S."/>
            <person name="Choi T."/>
            <person name="Kim D."/>
            <person name="Ryu S."/>
            <person name="Kim W."/>
        </authorList>
    </citation>
    <scope>NUCLEOTIDE SEQUENCE [LARGE SCALE GENOMIC DNA]</scope>
    <source>
        <tissue evidence="2">Muscle</tissue>
    </source>
</reference>
<dbReference type="EMBL" id="VSRR010141685">
    <property type="protein sequence ID" value="MPD04577.1"/>
    <property type="molecule type" value="Genomic_DNA"/>
</dbReference>
<sequence length="163" mass="18048">MKETPAPMTHEQERTLVRPAISESSDAKCSGAPAGVLRKPFDPRNRILRRLLLDTPGASLGPLISCSFDGLIFAPLWDSGNFLSCVQKCLAFPPRLLPKVTEIVDCVLNCVLILIKKKHVNLSIELKKDIENPCHFNAYPLNVIQVLPEVGQNVSLCFMSPRD</sequence>
<comment type="caution">
    <text evidence="2">The sequence shown here is derived from an EMBL/GenBank/DDBJ whole genome shotgun (WGS) entry which is preliminary data.</text>
</comment>
<keyword evidence="3" id="KW-1185">Reference proteome</keyword>
<gene>
    <name evidence="2" type="ORF">E2C01_100271</name>
</gene>
<evidence type="ECO:0000313" key="2">
    <source>
        <dbReference type="EMBL" id="MPD04577.1"/>
    </source>
</evidence>
<accession>A0A5B7KD52</accession>